<dbReference type="GO" id="GO:0016020">
    <property type="term" value="C:membrane"/>
    <property type="evidence" value="ECO:0007669"/>
    <property type="project" value="UniProtKB-SubCell"/>
</dbReference>
<organism evidence="5 6">
    <name type="scientific">Rubus argutus</name>
    <name type="common">Southern blackberry</name>
    <dbReference type="NCBI Taxonomy" id="59490"/>
    <lineage>
        <taxon>Eukaryota</taxon>
        <taxon>Viridiplantae</taxon>
        <taxon>Streptophyta</taxon>
        <taxon>Embryophyta</taxon>
        <taxon>Tracheophyta</taxon>
        <taxon>Spermatophyta</taxon>
        <taxon>Magnoliopsida</taxon>
        <taxon>eudicotyledons</taxon>
        <taxon>Gunneridae</taxon>
        <taxon>Pentapetalae</taxon>
        <taxon>rosids</taxon>
        <taxon>fabids</taxon>
        <taxon>Rosales</taxon>
        <taxon>Rosaceae</taxon>
        <taxon>Rosoideae</taxon>
        <taxon>Rosoideae incertae sedis</taxon>
        <taxon>Rubus</taxon>
    </lineage>
</organism>
<dbReference type="SUPFAM" id="SSF51206">
    <property type="entry name" value="cAMP-binding domain-like"/>
    <property type="match status" value="1"/>
</dbReference>
<feature type="transmembrane region" description="Helical" evidence="3">
    <location>
        <begin position="188"/>
        <end position="208"/>
    </location>
</feature>
<accession>A0AAW1X5D8</accession>
<feature type="transmembrane region" description="Helical" evidence="3">
    <location>
        <begin position="290"/>
        <end position="310"/>
    </location>
</feature>
<dbReference type="PROSITE" id="PS50042">
    <property type="entry name" value="CNMP_BINDING_3"/>
    <property type="match status" value="1"/>
</dbReference>
<evidence type="ECO:0000313" key="5">
    <source>
        <dbReference type="EMBL" id="KAK9931887.1"/>
    </source>
</evidence>
<gene>
    <name evidence="5" type="ORF">M0R45_019143</name>
</gene>
<feature type="transmembrane region" description="Helical" evidence="3">
    <location>
        <begin position="156"/>
        <end position="176"/>
    </location>
</feature>
<protein>
    <recommendedName>
        <fullName evidence="4">Cyclic nucleotide-binding domain-containing protein</fullName>
    </recommendedName>
</protein>
<dbReference type="InterPro" id="IPR014710">
    <property type="entry name" value="RmlC-like_jellyroll"/>
</dbReference>
<dbReference type="PANTHER" id="PTHR45651">
    <property type="entry name" value="CYCLIC NUCLEOTIDE-GATED ION CHANNEL 15-RELATED-RELATED"/>
    <property type="match status" value="1"/>
</dbReference>
<evidence type="ECO:0000256" key="3">
    <source>
        <dbReference type="SAM" id="Phobius"/>
    </source>
</evidence>
<dbReference type="InterPro" id="IPR000595">
    <property type="entry name" value="cNMP-bd_dom"/>
</dbReference>
<dbReference type="Gene3D" id="2.60.120.10">
    <property type="entry name" value="Jelly Rolls"/>
    <property type="match status" value="1"/>
</dbReference>
<name>A0AAW1X5D8_RUBAR</name>
<dbReference type="InterPro" id="IPR018490">
    <property type="entry name" value="cNMP-bd_dom_sf"/>
</dbReference>
<dbReference type="SUPFAM" id="SSF81324">
    <property type="entry name" value="Voltage-gated potassium channels"/>
    <property type="match status" value="1"/>
</dbReference>
<evidence type="ECO:0000313" key="6">
    <source>
        <dbReference type="Proteomes" id="UP001457282"/>
    </source>
</evidence>
<dbReference type="Proteomes" id="UP001457282">
    <property type="component" value="Unassembled WGS sequence"/>
</dbReference>
<comment type="caution">
    <text evidence="5">The sequence shown here is derived from an EMBL/GenBank/DDBJ whole genome shotgun (WGS) entry which is preliminary data.</text>
</comment>
<proteinExistence type="predicted"/>
<keyword evidence="3" id="KW-1133">Transmembrane helix</keyword>
<keyword evidence="1" id="KW-1071">Ligand-gated ion channel</keyword>
<keyword evidence="3" id="KW-0472">Membrane</keyword>
<keyword evidence="2" id="KW-0407">Ion channel</keyword>
<feature type="domain" description="Cyclic nucleotide-binding" evidence="4">
    <location>
        <begin position="404"/>
        <end position="479"/>
    </location>
</feature>
<evidence type="ECO:0000256" key="1">
    <source>
        <dbReference type="ARBA" id="ARBA00023286"/>
    </source>
</evidence>
<feature type="transmembrane region" description="Helical" evidence="3">
    <location>
        <begin position="87"/>
        <end position="115"/>
    </location>
</feature>
<dbReference type="CDD" id="cd00038">
    <property type="entry name" value="CAP_ED"/>
    <property type="match status" value="1"/>
</dbReference>
<dbReference type="EMBL" id="JBEDUW010000004">
    <property type="protein sequence ID" value="KAK9931887.1"/>
    <property type="molecule type" value="Genomic_DNA"/>
</dbReference>
<evidence type="ECO:0000256" key="2">
    <source>
        <dbReference type="ARBA" id="ARBA00023303"/>
    </source>
</evidence>
<dbReference type="GO" id="GO:0034220">
    <property type="term" value="P:monoatomic ion transmembrane transport"/>
    <property type="evidence" value="ECO:0007669"/>
    <property type="project" value="UniProtKB-KW"/>
</dbReference>
<keyword evidence="1" id="KW-0813">Transport</keyword>
<dbReference type="AlphaFoldDB" id="A0AAW1X5D8"/>
<sequence>MTAMINRHSWRSLDGNLSGESKKKEGVHLLTSAKQLEETLNAHYSRKRKWNTFFVLACCFAVFVDPLFCYIDPLFEEPDTFMEYYLILMWTYIILRPIVDVIYMIDIIIFLMGIIRKNIAKPFRACWRTRSGDQTTVVCSPPPKGNQSIKASLLKLLPLIVLRILVVLPILEIIVISRLLDKHHDWDIMLPICIAIPIQYTLRIYDIYASLRRRPFMKTGVETWLKPILDFLPFILASHLFGALWYRLYDKSHQEPITFVRRVSQSFWWALRNLSSFGSNLNTSSSTSEIYFSILISIIGMALFLVYLNARVQEAQISLKKLKGENKKQLMIPDVDLWLSKNELPKDLKIYEKKDLKTVIMDNIHKLEKNKVMDVQSILSVLPIRDKKRIMYILCMASLRKVPLLETMNEKVLKGIVDHLKPVSYTKLDKYIVREGKPLKNMLFITQGIAWTYVANGAAGTICDSKWLKRGSFCGEEILDWAFKSPLLSDIPISSRTVIPEEQVEGFVIMASDLKSVVSKYWWFFSMKVTDVSELEQWEHLAASSIQAAWRRHAKARGPSNWDKVMKVLKTV</sequence>
<feature type="transmembrane region" description="Helical" evidence="3">
    <location>
        <begin position="228"/>
        <end position="246"/>
    </location>
</feature>
<keyword evidence="1" id="KW-0406">Ion transport</keyword>
<keyword evidence="6" id="KW-1185">Reference proteome</keyword>
<feature type="transmembrane region" description="Helical" evidence="3">
    <location>
        <begin position="53"/>
        <end position="75"/>
    </location>
</feature>
<dbReference type="PANTHER" id="PTHR45651:SF68">
    <property type="entry name" value="ION TRANSPORT DOMAIN-CONTAINING PROTEIN"/>
    <property type="match status" value="1"/>
</dbReference>
<keyword evidence="3" id="KW-0812">Transmembrane</keyword>
<evidence type="ECO:0000259" key="4">
    <source>
        <dbReference type="PROSITE" id="PS50042"/>
    </source>
</evidence>
<reference evidence="5 6" key="1">
    <citation type="journal article" date="2023" name="G3 (Bethesda)">
        <title>A chromosome-length genome assembly and annotation of blackberry (Rubus argutus, cv. 'Hillquist').</title>
        <authorList>
            <person name="Bruna T."/>
            <person name="Aryal R."/>
            <person name="Dudchenko O."/>
            <person name="Sargent D.J."/>
            <person name="Mead D."/>
            <person name="Buti M."/>
            <person name="Cavallini A."/>
            <person name="Hytonen T."/>
            <person name="Andres J."/>
            <person name="Pham M."/>
            <person name="Weisz D."/>
            <person name="Mascagni F."/>
            <person name="Usai G."/>
            <person name="Natali L."/>
            <person name="Bassil N."/>
            <person name="Fernandez G.E."/>
            <person name="Lomsadze A."/>
            <person name="Armour M."/>
            <person name="Olukolu B."/>
            <person name="Poorten T."/>
            <person name="Britton C."/>
            <person name="Davik J."/>
            <person name="Ashrafi H."/>
            <person name="Aiden E.L."/>
            <person name="Borodovsky M."/>
            <person name="Worthington M."/>
        </authorList>
    </citation>
    <scope>NUCLEOTIDE SEQUENCE [LARGE SCALE GENOMIC DNA]</scope>
    <source>
        <strain evidence="5">PI 553951</strain>
    </source>
</reference>